<dbReference type="GO" id="GO:0016055">
    <property type="term" value="P:Wnt signaling pathway"/>
    <property type="evidence" value="ECO:0007669"/>
    <property type="project" value="UniProtKB-KW"/>
</dbReference>
<protein>
    <recommendedName>
        <fullName evidence="5">RING-type E3 ubiquitin transferase</fullName>
        <ecNumber evidence="5">2.3.2.27</ecNumber>
    </recommendedName>
</protein>
<evidence type="ECO:0000256" key="14">
    <source>
        <dbReference type="ARBA" id="ARBA00022989"/>
    </source>
</evidence>
<dbReference type="Pfam" id="PF13639">
    <property type="entry name" value="zf-RING_2"/>
    <property type="match status" value="1"/>
</dbReference>
<evidence type="ECO:0000256" key="12">
    <source>
        <dbReference type="ARBA" id="ARBA00022786"/>
    </source>
</evidence>
<dbReference type="EC" id="2.3.2.27" evidence="5"/>
<comment type="catalytic activity">
    <reaction evidence="1">
        <text>S-ubiquitinyl-[E2 ubiquitin-conjugating enzyme]-L-cysteine + [acceptor protein]-L-lysine = [E2 ubiquitin-conjugating enzyme]-L-cysteine + N(6)-ubiquitinyl-[acceptor protein]-L-lysine.</text>
        <dbReference type="EC" id="2.3.2.27"/>
    </reaction>
</comment>
<keyword evidence="15" id="KW-0472">Membrane</keyword>
<keyword evidence="17" id="KW-1185">Reference proteome</keyword>
<evidence type="ECO:0000256" key="7">
    <source>
        <dbReference type="ARBA" id="ARBA00022679"/>
    </source>
</evidence>
<dbReference type="EMBL" id="CACRXK020001309">
    <property type="protein sequence ID" value="CAB3988349.1"/>
    <property type="molecule type" value="Genomic_DNA"/>
</dbReference>
<evidence type="ECO:0000256" key="15">
    <source>
        <dbReference type="ARBA" id="ARBA00023136"/>
    </source>
</evidence>
<dbReference type="Pfam" id="PF18212">
    <property type="entry name" value="ZNRF_3_ecto"/>
    <property type="match status" value="1"/>
</dbReference>
<organism evidence="16 17">
    <name type="scientific">Paramuricea clavata</name>
    <name type="common">Red gorgonian</name>
    <name type="synonym">Violescent sea-whip</name>
    <dbReference type="NCBI Taxonomy" id="317549"/>
    <lineage>
        <taxon>Eukaryota</taxon>
        <taxon>Metazoa</taxon>
        <taxon>Cnidaria</taxon>
        <taxon>Anthozoa</taxon>
        <taxon>Octocorallia</taxon>
        <taxon>Malacalcyonacea</taxon>
        <taxon>Plexauridae</taxon>
        <taxon>Paramuricea</taxon>
    </lineage>
</organism>
<reference evidence="16" key="1">
    <citation type="submission" date="2020-04" db="EMBL/GenBank/DDBJ databases">
        <authorList>
            <person name="Alioto T."/>
            <person name="Alioto T."/>
            <person name="Gomez Garrido J."/>
        </authorList>
    </citation>
    <scope>NUCLEOTIDE SEQUENCE</scope>
    <source>
        <strain evidence="16">A484AB</strain>
    </source>
</reference>
<dbReference type="PANTHER" id="PTHR16200">
    <property type="entry name" value="RING ZINC FINGER"/>
    <property type="match status" value="1"/>
</dbReference>
<comment type="caution">
    <text evidence="16">The sequence shown here is derived from an EMBL/GenBank/DDBJ whole genome shotgun (WGS) entry which is preliminary data.</text>
</comment>
<evidence type="ECO:0000256" key="13">
    <source>
        <dbReference type="ARBA" id="ARBA00022833"/>
    </source>
</evidence>
<dbReference type="OrthoDB" id="8062037at2759"/>
<keyword evidence="11" id="KW-0863">Zinc-finger</keyword>
<name>A0A6S7GG68_PARCT</name>
<keyword evidence="6" id="KW-1003">Cell membrane</keyword>
<keyword evidence="13" id="KW-0862">Zinc</keyword>
<keyword evidence="11" id="KW-0479">Metal-binding</keyword>
<comment type="subcellular location">
    <subcellularLocation>
        <location evidence="2">Cell membrane</location>
        <topology evidence="2">Single-pass type I membrane protein</topology>
    </subcellularLocation>
</comment>
<dbReference type="Gene3D" id="3.50.30.30">
    <property type="match status" value="1"/>
</dbReference>
<evidence type="ECO:0000256" key="9">
    <source>
        <dbReference type="ARBA" id="ARBA00022692"/>
    </source>
</evidence>
<evidence type="ECO:0000256" key="11">
    <source>
        <dbReference type="ARBA" id="ARBA00022771"/>
    </source>
</evidence>
<keyword evidence="14" id="KW-1133">Transmembrane helix</keyword>
<evidence type="ECO:0000313" key="16">
    <source>
        <dbReference type="EMBL" id="CAB3988349.1"/>
    </source>
</evidence>
<accession>A0A6S7GG68</accession>
<dbReference type="GO" id="GO:0016874">
    <property type="term" value="F:ligase activity"/>
    <property type="evidence" value="ECO:0007669"/>
    <property type="project" value="UniProtKB-KW"/>
</dbReference>
<evidence type="ECO:0000256" key="4">
    <source>
        <dbReference type="ARBA" id="ARBA00008759"/>
    </source>
</evidence>
<evidence type="ECO:0000256" key="8">
    <source>
        <dbReference type="ARBA" id="ARBA00022687"/>
    </source>
</evidence>
<dbReference type="Proteomes" id="UP001152795">
    <property type="component" value="Unassembled WGS sequence"/>
</dbReference>
<gene>
    <name evidence="16" type="ORF">PACLA_8A052488</name>
</gene>
<dbReference type="InterPro" id="IPR001841">
    <property type="entry name" value="Znf_RING"/>
</dbReference>
<dbReference type="GO" id="GO:0005886">
    <property type="term" value="C:plasma membrane"/>
    <property type="evidence" value="ECO:0007669"/>
    <property type="project" value="UniProtKB-SubCell"/>
</dbReference>
<evidence type="ECO:0000256" key="10">
    <source>
        <dbReference type="ARBA" id="ARBA00022729"/>
    </source>
</evidence>
<dbReference type="UniPathway" id="UPA00143"/>
<dbReference type="GO" id="GO:0030178">
    <property type="term" value="P:negative regulation of Wnt signaling pathway"/>
    <property type="evidence" value="ECO:0007669"/>
    <property type="project" value="UniProtKB-ARBA"/>
</dbReference>
<sequence length="469" mass="52502">MLLCRSVVIAILFDLVSLSRATRTAYVEIVVCDSNDERSMYTDKLQGTFANIGTLSRAKGDVLQIHPFGLCNISNGEALYDDEWVGVVKLTVPSRESPTCNDTVQKALGAVKKGAKAVIFDVTDSPGAANELNAQKSLIQQPVIIISGKHARKLMSIIRKQNVLKARISWKPYMEQTTDSSGEYVDMVIFMTCFILITITCFILLLKIKWKQTKKESSLAKMAFDAVSKMESKKYEEKREVETVKTMKEKHRERTLSTHSCSAIGISCVICLEEFREGQEIRVVSCGHEFHLKCVDPWLLTNYTCPLCMLNIVEREGNGIKTESRCSPSFRSVFRCCFASSPLSSSSMVYSITLEDSHSDSLSLATNDLIETTTTDNLWTEHLTEHLPEATEPCLQTGEISNSYSSPIPGRAISISFPIKNTDILQNSLDRGPNELNVQENERWKENRTRSVQISDLGMRKYTDLGDAV</sequence>
<dbReference type="Gene3D" id="3.30.40.10">
    <property type="entry name" value="Zinc/RING finger domain, C3HC4 (zinc finger)"/>
    <property type="match status" value="1"/>
</dbReference>
<dbReference type="InterPro" id="IPR040700">
    <property type="entry name" value="ZNRF-3_ecto"/>
</dbReference>
<comment type="similarity">
    <text evidence="4">Belongs to the ZNRF3 family.</text>
</comment>
<dbReference type="PROSITE" id="PS50089">
    <property type="entry name" value="ZF_RING_2"/>
    <property type="match status" value="1"/>
</dbReference>
<evidence type="ECO:0000256" key="5">
    <source>
        <dbReference type="ARBA" id="ARBA00012483"/>
    </source>
</evidence>
<evidence type="ECO:0000256" key="2">
    <source>
        <dbReference type="ARBA" id="ARBA00004251"/>
    </source>
</evidence>
<dbReference type="SUPFAM" id="SSF57850">
    <property type="entry name" value="RING/U-box"/>
    <property type="match status" value="1"/>
</dbReference>
<dbReference type="SMART" id="SM00184">
    <property type="entry name" value="RING"/>
    <property type="match status" value="1"/>
</dbReference>
<evidence type="ECO:0000256" key="3">
    <source>
        <dbReference type="ARBA" id="ARBA00004906"/>
    </source>
</evidence>
<dbReference type="AlphaFoldDB" id="A0A6S7GG68"/>
<dbReference type="GO" id="GO:0016567">
    <property type="term" value="P:protein ubiquitination"/>
    <property type="evidence" value="ECO:0007669"/>
    <property type="project" value="UniProtKB-UniPathway"/>
</dbReference>
<dbReference type="InterPro" id="IPR013083">
    <property type="entry name" value="Znf_RING/FYVE/PHD"/>
</dbReference>
<evidence type="ECO:0000256" key="6">
    <source>
        <dbReference type="ARBA" id="ARBA00022475"/>
    </source>
</evidence>
<evidence type="ECO:0000256" key="1">
    <source>
        <dbReference type="ARBA" id="ARBA00000900"/>
    </source>
</evidence>
<keyword evidence="10" id="KW-0732">Signal</keyword>
<dbReference type="InterPro" id="IPR051073">
    <property type="entry name" value="ZNRF3_Arkadia_E3_ligases"/>
</dbReference>
<keyword evidence="7" id="KW-0808">Transferase</keyword>
<comment type="pathway">
    <text evidence="3">Protein modification; protein ubiquitination.</text>
</comment>
<keyword evidence="8" id="KW-0879">Wnt signaling pathway</keyword>
<proteinExistence type="inferred from homology"/>
<evidence type="ECO:0000313" key="17">
    <source>
        <dbReference type="Proteomes" id="UP001152795"/>
    </source>
</evidence>
<keyword evidence="16" id="KW-0436">Ligase</keyword>
<dbReference type="GO" id="GO:0061630">
    <property type="term" value="F:ubiquitin protein ligase activity"/>
    <property type="evidence" value="ECO:0007669"/>
    <property type="project" value="UniProtKB-EC"/>
</dbReference>
<dbReference type="GO" id="GO:0008270">
    <property type="term" value="F:zinc ion binding"/>
    <property type="evidence" value="ECO:0007669"/>
    <property type="project" value="UniProtKB-KW"/>
</dbReference>
<keyword evidence="12" id="KW-0833">Ubl conjugation pathway</keyword>
<keyword evidence="9" id="KW-0812">Transmembrane</keyword>